<dbReference type="HAMAP" id="MF_01350">
    <property type="entry name" value="NDH1_NuoH"/>
    <property type="match status" value="1"/>
</dbReference>
<dbReference type="GO" id="GO:0003954">
    <property type="term" value="F:NADH dehydrogenase activity"/>
    <property type="evidence" value="ECO:0007669"/>
    <property type="project" value="TreeGrafter"/>
</dbReference>
<evidence type="ECO:0000256" key="14">
    <source>
        <dbReference type="SAM" id="Phobius"/>
    </source>
</evidence>
<evidence type="ECO:0000256" key="7">
    <source>
        <dbReference type="ARBA" id="ARBA00022792"/>
    </source>
</evidence>
<gene>
    <name evidence="15" type="primary">ND1</name>
</gene>
<dbReference type="AlphaFoldDB" id="C4NCJ3"/>
<keyword evidence="11 14" id="KW-0472">Membrane</keyword>
<dbReference type="PROSITE" id="PS00668">
    <property type="entry name" value="COMPLEX1_ND1_2"/>
    <property type="match status" value="1"/>
</dbReference>
<dbReference type="GO" id="GO:0005743">
    <property type="term" value="C:mitochondrial inner membrane"/>
    <property type="evidence" value="ECO:0007669"/>
    <property type="project" value="UniProtKB-SubCell"/>
</dbReference>
<dbReference type="GO" id="GO:0009060">
    <property type="term" value="P:aerobic respiration"/>
    <property type="evidence" value="ECO:0007669"/>
    <property type="project" value="TreeGrafter"/>
</dbReference>
<feature type="transmembrane region" description="Helical" evidence="14">
    <location>
        <begin position="146"/>
        <end position="169"/>
    </location>
</feature>
<feature type="transmembrane region" description="Helical" evidence="14">
    <location>
        <begin position="103"/>
        <end position="125"/>
    </location>
</feature>
<evidence type="ECO:0000256" key="2">
    <source>
        <dbReference type="ARBA" id="ARBA00004448"/>
    </source>
</evidence>
<dbReference type="PROSITE" id="PS00667">
    <property type="entry name" value="COMPLEX1_ND1_1"/>
    <property type="match status" value="1"/>
</dbReference>
<sequence length="309" mass="36453">MVISIVMMLMLMIMILISVAFLTLMERKILSFIQIRKGPNKVGYMGILQPFSDALKLMSKEIVNLMKINYFYYLLSPVFMLVLIMMMWMIYPFLSNMNSMNLGMIYLILCLSMSSYGLLITGWSSGSMYSMLGSIRSLAQVISYEVNLGLIFLMLIVLIESFNFKLLYIIQINNWLIISLWPLYIVFLISLMAELNRSPFDFSEGESELVSGFNVEYMSGNFILIFLSEYASILFMSFIMVLMFSGLNIMNLFFWIMYILMILLILWLRGTMPRFRYDFLMYLCWMVILPFVLNFMMYLIMIKYMLFYK</sequence>
<feature type="transmembrane region" description="Helical" evidence="14">
    <location>
        <begin position="280"/>
        <end position="306"/>
    </location>
</feature>
<evidence type="ECO:0000256" key="11">
    <source>
        <dbReference type="ARBA" id="ARBA00023136"/>
    </source>
</evidence>
<comment type="subcellular location">
    <subcellularLocation>
        <location evidence="2 12">Mitochondrion inner membrane</location>
        <topology evidence="2 12">Multi-pass membrane protein</topology>
    </subcellularLocation>
</comment>
<evidence type="ECO:0000256" key="13">
    <source>
        <dbReference type="RuleBase" id="RU000473"/>
    </source>
</evidence>
<evidence type="ECO:0000256" key="9">
    <source>
        <dbReference type="ARBA" id="ARBA00023075"/>
    </source>
</evidence>
<feature type="transmembrane region" description="Helical" evidence="14">
    <location>
        <begin position="222"/>
        <end position="243"/>
    </location>
</feature>
<evidence type="ECO:0000256" key="10">
    <source>
        <dbReference type="ARBA" id="ARBA00023128"/>
    </source>
</evidence>
<comment type="function">
    <text evidence="1">Core subunit of the mitochondrial membrane respiratory chain NADH dehydrogenase (Complex I) that is believed to belong to the minimal assembly required for catalysis. Complex I functions in the transfer of electrons from NADH to the respiratory chain. The immediate electron acceptor for the enzyme is believed to be ubiquinone.</text>
</comment>
<name>C4NCJ3_9HYME</name>
<evidence type="ECO:0000256" key="12">
    <source>
        <dbReference type="RuleBase" id="RU000471"/>
    </source>
</evidence>
<evidence type="ECO:0000256" key="1">
    <source>
        <dbReference type="ARBA" id="ARBA00003257"/>
    </source>
</evidence>
<dbReference type="Pfam" id="PF00146">
    <property type="entry name" value="NADHdh"/>
    <property type="match status" value="1"/>
</dbReference>
<evidence type="ECO:0000313" key="15">
    <source>
        <dbReference type="EMBL" id="ACJ69637.1"/>
    </source>
</evidence>
<reference evidence="15" key="1">
    <citation type="journal article" date="2009" name="Mol. Biol. Evol.">
        <title>Characterization of 67 mitochondrial tRNA gene rearrangements in the Hymenoptera suggests that mitochondrial tRNA gene position is selectively neutral.</title>
        <authorList>
            <person name="Dowton M."/>
            <person name="Cameron S.L."/>
            <person name="Dowavic J.I."/>
            <person name="Austin A.D."/>
            <person name="Whiting M.F."/>
        </authorList>
    </citation>
    <scope>NUCLEOTIDE SEQUENCE</scope>
</reference>
<keyword evidence="6 12" id="KW-0812">Transmembrane</keyword>
<dbReference type="PANTHER" id="PTHR11432:SF3">
    <property type="entry name" value="NADH-UBIQUINONE OXIDOREDUCTASE CHAIN 1"/>
    <property type="match status" value="1"/>
</dbReference>
<feature type="transmembrane region" description="Helical" evidence="14">
    <location>
        <begin position="6"/>
        <end position="25"/>
    </location>
</feature>
<evidence type="ECO:0000256" key="8">
    <source>
        <dbReference type="ARBA" id="ARBA00022989"/>
    </source>
</evidence>
<dbReference type="EMBL" id="FJ478177">
    <property type="protein sequence ID" value="ACJ69637.1"/>
    <property type="molecule type" value="Genomic_DNA"/>
</dbReference>
<protein>
    <recommendedName>
        <fullName evidence="4 13">NADH-ubiquinone oxidoreductase chain 1</fullName>
        <ecNumber evidence="13">7.1.1.2</ecNumber>
    </recommendedName>
</protein>
<evidence type="ECO:0000256" key="5">
    <source>
        <dbReference type="ARBA" id="ARBA00022448"/>
    </source>
</evidence>
<feature type="transmembrane region" description="Helical" evidence="14">
    <location>
        <begin position="175"/>
        <end position="193"/>
    </location>
</feature>
<dbReference type="InterPro" id="IPR001694">
    <property type="entry name" value="NADH_UbQ_OxRdtase_su1/FPO"/>
</dbReference>
<keyword evidence="12" id="KW-0520">NAD</keyword>
<feature type="transmembrane region" description="Helical" evidence="14">
    <location>
        <begin position="70"/>
        <end position="91"/>
    </location>
</feature>
<feature type="transmembrane region" description="Helical" evidence="14">
    <location>
        <begin position="249"/>
        <end position="268"/>
    </location>
</feature>
<geneLocation type="mitochondrion" evidence="15"/>
<evidence type="ECO:0000256" key="3">
    <source>
        <dbReference type="ARBA" id="ARBA00010535"/>
    </source>
</evidence>
<accession>C4NCJ3</accession>
<reference evidence="15" key="2">
    <citation type="journal article" date="2009" name="Mol. Phylogenet. Evol.">
        <title>Phylogenetic approaches for the analysis of mitochondrial genome sequence data in the Hymenoptera--a lineage with both rapidly and slowly evolving mitochondrial genomes.</title>
        <authorList>
            <person name="Dowton M."/>
            <person name="Cameron S.L."/>
            <person name="Austin A.D."/>
            <person name="Whiting M.F."/>
        </authorList>
    </citation>
    <scope>NUCLEOTIDE SEQUENCE</scope>
</reference>
<proteinExistence type="inferred from homology"/>
<organism evidence="15">
    <name type="scientific">Enicospilus sp. MD-2008</name>
    <dbReference type="NCBI Taxonomy" id="576951"/>
    <lineage>
        <taxon>Eukaryota</taxon>
        <taxon>Metazoa</taxon>
        <taxon>Ecdysozoa</taxon>
        <taxon>Arthropoda</taxon>
        <taxon>Hexapoda</taxon>
        <taxon>Insecta</taxon>
        <taxon>Pterygota</taxon>
        <taxon>Neoptera</taxon>
        <taxon>Endopterygota</taxon>
        <taxon>Hymenoptera</taxon>
        <taxon>Apocrita</taxon>
        <taxon>Ichneumonoidea</taxon>
        <taxon>Ichneumonidae</taxon>
        <taxon>Ophioninae</taxon>
        <taxon>Enicospilus</taxon>
    </lineage>
</organism>
<keyword evidence="8 14" id="KW-1133">Transmembrane helix</keyword>
<keyword evidence="5" id="KW-0813">Transport</keyword>
<comment type="similarity">
    <text evidence="3 12">Belongs to the complex I subunit 1 family.</text>
</comment>
<keyword evidence="10 13" id="KW-0496">Mitochondrion</keyword>
<evidence type="ECO:0000256" key="6">
    <source>
        <dbReference type="ARBA" id="ARBA00022692"/>
    </source>
</evidence>
<dbReference type="PANTHER" id="PTHR11432">
    <property type="entry name" value="NADH DEHYDROGENASE SUBUNIT 1"/>
    <property type="match status" value="1"/>
</dbReference>
<dbReference type="EC" id="7.1.1.2" evidence="13"/>
<keyword evidence="9 13" id="KW-0830">Ubiquinone</keyword>
<evidence type="ECO:0000256" key="4">
    <source>
        <dbReference type="ARBA" id="ARBA00021009"/>
    </source>
</evidence>
<dbReference type="InterPro" id="IPR018086">
    <property type="entry name" value="NADH_UbQ_OxRdtase_su1_CS"/>
</dbReference>
<keyword evidence="7" id="KW-0999">Mitochondrion inner membrane</keyword>
<dbReference type="GO" id="GO:0008137">
    <property type="term" value="F:NADH dehydrogenase (ubiquinone) activity"/>
    <property type="evidence" value="ECO:0007669"/>
    <property type="project" value="UniProtKB-EC"/>
</dbReference>
<comment type="catalytic activity">
    <reaction evidence="13">
        <text>a ubiquinone + NADH + 5 H(+)(in) = a ubiquinol + NAD(+) + 4 H(+)(out)</text>
        <dbReference type="Rhea" id="RHEA:29091"/>
        <dbReference type="Rhea" id="RHEA-COMP:9565"/>
        <dbReference type="Rhea" id="RHEA-COMP:9566"/>
        <dbReference type="ChEBI" id="CHEBI:15378"/>
        <dbReference type="ChEBI" id="CHEBI:16389"/>
        <dbReference type="ChEBI" id="CHEBI:17976"/>
        <dbReference type="ChEBI" id="CHEBI:57540"/>
        <dbReference type="ChEBI" id="CHEBI:57945"/>
        <dbReference type="EC" id="7.1.1.2"/>
    </reaction>
</comment>